<proteinExistence type="predicted"/>
<name>A0ABW4EGA0_9RHOB</name>
<dbReference type="RefSeq" id="WP_379916558.1">
    <property type="nucleotide sequence ID" value="NZ_JBHUDD010000092.1"/>
</dbReference>
<dbReference type="InterPro" id="IPR011990">
    <property type="entry name" value="TPR-like_helical_dom_sf"/>
</dbReference>
<dbReference type="Proteomes" id="UP001597186">
    <property type="component" value="Unassembled WGS sequence"/>
</dbReference>
<gene>
    <name evidence="1" type="ORF">ACFTOW_13460</name>
</gene>
<evidence type="ECO:0000313" key="1">
    <source>
        <dbReference type="EMBL" id="MFD1510408.1"/>
    </source>
</evidence>
<evidence type="ECO:0008006" key="3">
    <source>
        <dbReference type="Google" id="ProtNLM"/>
    </source>
</evidence>
<protein>
    <recommendedName>
        <fullName evidence="3">MxaK protein</fullName>
    </recommendedName>
</protein>
<keyword evidence="2" id="KW-1185">Reference proteome</keyword>
<sequence>MERFLITTSTVAILLVGGGSVLTLAANAPAFNAELRRGNVFDQPILAVGADMYDRASYLMQQAASYIRADLLPYADDPDRLTAPVEVVAERGSQAVALMDESLSLNPGNAHAWAVMASARIYSGDIEGARDALRTSWELAPHNFSLAPERLDLALVLFDPLTDDVDDILTDADRAAMRRDLDTVIRHHRAEDVGFYREELELSGLDLELPQE</sequence>
<dbReference type="Gene3D" id="1.25.40.10">
    <property type="entry name" value="Tetratricopeptide repeat domain"/>
    <property type="match status" value="1"/>
</dbReference>
<reference evidence="2" key="1">
    <citation type="journal article" date="2019" name="Int. J. Syst. Evol. Microbiol.">
        <title>The Global Catalogue of Microorganisms (GCM) 10K type strain sequencing project: providing services to taxonomists for standard genome sequencing and annotation.</title>
        <authorList>
            <consortium name="The Broad Institute Genomics Platform"/>
            <consortium name="The Broad Institute Genome Sequencing Center for Infectious Disease"/>
            <person name="Wu L."/>
            <person name="Ma J."/>
        </authorList>
    </citation>
    <scope>NUCLEOTIDE SEQUENCE [LARGE SCALE GENOMIC DNA]</scope>
    <source>
        <strain evidence="2">CGMCC 1.12477</strain>
    </source>
</reference>
<dbReference type="SUPFAM" id="SSF48452">
    <property type="entry name" value="TPR-like"/>
    <property type="match status" value="1"/>
</dbReference>
<dbReference type="EMBL" id="JBHUDD010000092">
    <property type="protein sequence ID" value="MFD1510408.1"/>
    <property type="molecule type" value="Genomic_DNA"/>
</dbReference>
<accession>A0ABW4EGA0</accession>
<comment type="caution">
    <text evidence="1">The sequence shown here is derived from an EMBL/GenBank/DDBJ whole genome shotgun (WGS) entry which is preliminary data.</text>
</comment>
<organism evidence="1 2">
    <name type="scientific">Lacimonas salitolerans</name>
    <dbReference type="NCBI Taxonomy" id="1323750"/>
    <lineage>
        <taxon>Bacteria</taxon>
        <taxon>Pseudomonadati</taxon>
        <taxon>Pseudomonadota</taxon>
        <taxon>Alphaproteobacteria</taxon>
        <taxon>Rhodobacterales</taxon>
        <taxon>Paracoccaceae</taxon>
        <taxon>Lacimonas</taxon>
    </lineage>
</organism>
<evidence type="ECO:0000313" key="2">
    <source>
        <dbReference type="Proteomes" id="UP001597186"/>
    </source>
</evidence>